<proteinExistence type="inferred from homology"/>
<evidence type="ECO:0000256" key="3">
    <source>
        <dbReference type="SAM" id="MobiDB-lite"/>
    </source>
</evidence>
<protein>
    <submittedName>
        <fullName evidence="6">PREDICTED: CWF19</fullName>
    </submittedName>
</protein>
<evidence type="ECO:0000313" key="6">
    <source>
        <dbReference type="EMBL" id="VVA34145.1"/>
    </source>
</evidence>
<feature type="region of interest" description="Disordered" evidence="3">
    <location>
        <begin position="707"/>
        <end position="740"/>
    </location>
</feature>
<feature type="compositionally biased region" description="Basic and acidic residues" evidence="3">
    <location>
        <begin position="664"/>
        <end position="689"/>
    </location>
</feature>
<accession>A0A5E4G2U0</accession>
<dbReference type="Gramene" id="VVA34145">
    <property type="protein sequence ID" value="VVA34145"/>
    <property type="gene ID" value="Prudul26B019016"/>
</dbReference>
<evidence type="ECO:0000259" key="4">
    <source>
        <dbReference type="Pfam" id="PF04676"/>
    </source>
</evidence>
<feature type="compositionally biased region" description="Basic and acidic residues" evidence="3">
    <location>
        <begin position="272"/>
        <end position="284"/>
    </location>
</feature>
<dbReference type="GO" id="GO:0000398">
    <property type="term" value="P:mRNA splicing, via spliceosome"/>
    <property type="evidence" value="ECO:0007669"/>
    <property type="project" value="TreeGrafter"/>
</dbReference>
<feature type="compositionally biased region" description="Basic residues" evidence="3">
    <location>
        <begin position="320"/>
        <end position="338"/>
    </location>
</feature>
<feature type="region of interest" description="Disordered" evidence="3">
    <location>
        <begin position="114"/>
        <end position="145"/>
    </location>
</feature>
<dbReference type="PANTHER" id="PTHR12072:SF5">
    <property type="entry name" value="CWF19-LIKE PROTEIN 2"/>
    <property type="match status" value="1"/>
</dbReference>
<dbReference type="Proteomes" id="UP000327085">
    <property type="component" value="Chromosome 1"/>
</dbReference>
<name>A0A5E4G2U0_PRUDU</name>
<feature type="compositionally biased region" description="Basic and acidic residues" evidence="3">
    <location>
        <begin position="358"/>
        <end position="381"/>
    </location>
</feature>
<dbReference type="GO" id="GO:0071014">
    <property type="term" value="C:post-mRNA release spliceosomal complex"/>
    <property type="evidence" value="ECO:0007669"/>
    <property type="project" value="TreeGrafter"/>
</dbReference>
<feature type="region of interest" description="Disordered" evidence="3">
    <location>
        <begin position="491"/>
        <end position="555"/>
    </location>
</feature>
<feature type="compositionally biased region" description="Basic residues" evidence="3">
    <location>
        <begin position="227"/>
        <end position="236"/>
    </location>
</feature>
<reference evidence="7" key="1">
    <citation type="journal article" date="2020" name="Plant J.">
        <title>Transposons played a major role in the diversification between the closely related almond and peach genomes: results from the almond genome sequence.</title>
        <authorList>
            <person name="Alioto T."/>
            <person name="Alexiou K.G."/>
            <person name="Bardil A."/>
            <person name="Barteri F."/>
            <person name="Castanera R."/>
            <person name="Cruz F."/>
            <person name="Dhingra A."/>
            <person name="Duval H."/>
            <person name="Fernandez I Marti A."/>
            <person name="Frias L."/>
            <person name="Galan B."/>
            <person name="Garcia J.L."/>
            <person name="Howad W."/>
            <person name="Gomez-Garrido J."/>
            <person name="Gut M."/>
            <person name="Julca I."/>
            <person name="Morata J."/>
            <person name="Puigdomenech P."/>
            <person name="Ribeca P."/>
            <person name="Rubio Cabetas M.J."/>
            <person name="Vlasova A."/>
            <person name="Wirthensohn M."/>
            <person name="Garcia-Mas J."/>
            <person name="Gabaldon T."/>
            <person name="Casacuberta J.M."/>
            <person name="Arus P."/>
        </authorList>
    </citation>
    <scope>NUCLEOTIDE SEQUENCE [LARGE SCALE GENOMIC DNA]</scope>
    <source>
        <strain evidence="7">cv. Texas</strain>
    </source>
</reference>
<dbReference type="InterPro" id="IPR006768">
    <property type="entry name" value="Cwf19-like_C_dom-1"/>
</dbReference>
<dbReference type="InterPro" id="IPR040194">
    <property type="entry name" value="Cwf19-like"/>
</dbReference>
<dbReference type="InterPro" id="IPR036265">
    <property type="entry name" value="HIT-like_sf"/>
</dbReference>
<feature type="domain" description="Cwf19-like C-terminal" evidence="5">
    <location>
        <begin position="742"/>
        <end position="863"/>
    </location>
</feature>
<feature type="compositionally biased region" description="Polar residues" evidence="3">
    <location>
        <begin position="506"/>
        <end position="517"/>
    </location>
</feature>
<evidence type="ECO:0000313" key="7">
    <source>
        <dbReference type="Proteomes" id="UP000327085"/>
    </source>
</evidence>
<dbReference type="SUPFAM" id="SSF54197">
    <property type="entry name" value="HIT-like"/>
    <property type="match status" value="1"/>
</dbReference>
<dbReference type="AlphaFoldDB" id="A0A5E4G2U0"/>
<dbReference type="Pfam" id="PF04676">
    <property type="entry name" value="CwfJ_C_2"/>
    <property type="match status" value="1"/>
</dbReference>
<evidence type="ECO:0000259" key="5">
    <source>
        <dbReference type="Pfam" id="PF04677"/>
    </source>
</evidence>
<gene>
    <name evidence="6" type="ORF">ALMOND_2B019016</name>
</gene>
<feature type="region of interest" description="Disordered" evidence="3">
    <location>
        <begin position="181"/>
        <end position="390"/>
    </location>
</feature>
<feature type="compositionally biased region" description="Acidic residues" evidence="3">
    <location>
        <begin position="708"/>
        <end position="717"/>
    </location>
</feature>
<feature type="compositionally biased region" description="Low complexity" evidence="3">
    <location>
        <begin position="239"/>
        <end position="256"/>
    </location>
</feature>
<dbReference type="Pfam" id="PF04677">
    <property type="entry name" value="CwfJ_C_1"/>
    <property type="match status" value="1"/>
</dbReference>
<evidence type="ECO:0000256" key="1">
    <source>
        <dbReference type="ARBA" id="ARBA00006795"/>
    </source>
</evidence>
<feature type="domain" description="Cwf19-like protein C-terminal" evidence="4">
    <location>
        <begin position="872"/>
        <end position="969"/>
    </location>
</feature>
<feature type="coiled-coil region" evidence="2">
    <location>
        <begin position="626"/>
        <end position="653"/>
    </location>
</feature>
<dbReference type="OMA" id="FMKCLTR"/>
<feature type="compositionally biased region" description="Basic and acidic residues" evidence="3">
    <location>
        <begin position="538"/>
        <end position="555"/>
    </location>
</feature>
<feature type="region of interest" description="Disordered" evidence="3">
    <location>
        <begin position="406"/>
        <end position="438"/>
    </location>
</feature>
<feature type="compositionally biased region" description="Basic and acidic residues" evidence="3">
    <location>
        <begin position="518"/>
        <end position="530"/>
    </location>
</feature>
<feature type="compositionally biased region" description="Basic residues" evidence="3">
    <location>
        <begin position="492"/>
        <end position="502"/>
    </location>
</feature>
<keyword evidence="2" id="KW-0175">Coiled coil</keyword>
<dbReference type="FunCoup" id="A0A5E4G2U0">
    <property type="interactions" value="3479"/>
</dbReference>
<dbReference type="EMBL" id="CABIKO010000319">
    <property type="protein sequence ID" value="VVA34145.1"/>
    <property type="molecule type" value="Genomic_DNA"/>
</dbReference>
<evidence type="ECO:0000256" key="2">
    <source>
        <dbReference type="SAM" id="Coils"/>
    </source>
</evidence>
<organism evidence="6 7">
    <name type="scientific">Prunus dulcis</name>
    <name type="common">Almond</name>
    <name type="synonym">Amygdalus dulcis</name>
    <dbReference type="NCBI Taxonomy" id="3755"/>
    <lineage>
        <taxon>Eukaryota</taxon>
        <taxon>Viridiplantae</taxon>
        <taxon>Streptophyta</taxon>
        <taxon>Embryophyta</taxon>
        <taxon>Tracheophyta</taxon>
        <taxon>Spermatophyta</taxon>
        <taxon>Magnoliopsida</taxon>
        <taxon>eudicotyledons</taxon>
        <taxon>Gunneridae</taxon>
        <taxon>Pentapetalae</taxon>
        <taxon>rosids</taxon>
        <taxon>fabids</taxon>
        <taxon>Rosales</taxon>
        <taxon>Rosaceae</taxon>
        <taxon>Amygdaloideae</taxon>
        <taxon>Amygdaleae</taxon>
        <taxon>Prunus</taxon>
    </lineage>
</organism>
<feature type="region of interest" description="Disordered" evidence="3">
    <location>
        <begin position="654"/>
        <end position="689"/>
    </location>
</feature>
<dbReference type="PANTHER" id="PTHR12072">
    <property type="entry name" value="CWF19, CELL CYCLE CONTROL PROTEIN"/>
    <property type="match status" value="1"/>
</dbReference>
<dbReference type="InParanoid" id="A0A5E4G2U0"/>
<sequence length="975" mass="110753">MSTTREGTKKPKTTIEPRVISWEERKTLADKEAEVLEKQIEDLKTWTNMIDAMTEEQLKEYLKNRPDELKTVKIHKSNSKQRIQREKPKCSTSNGIMASVWKFHKEEEHEKQKQLYRSSSFSPCPTVDSVPTSHHRHKANVRTPSNEAATIATKHAAAGHCCLTVQTTMLAGVKFIPRDQIDKDENSSTPAKQKQKQKKRSGSHDDKPRKGKRSSRYSSSDGEDLKRIKKGSRKKWYSSDDYSSSSYSSGNESEGNSDCDRRKSQSKRKGKRSGEDLSKDEVSCRSKKRSSSGKKAYISEDHSSSPSDGEDSDSYSDRKERRKKGSRKYGKKKSKNRSHGSLEDEEFSDGGRGTSPSKEGEIARKEIGLEWMLRPEGKTDRTPTVIVEEQPKETLVEEIKKVNPRELNPYFKDDGSGYPEDTDEPKAGADQLLSSSVVGDGGASWRLKALKRAKEQATREGRRLQEVVGERWGSLGQLTVSAASNKAAQSRAHLHAIKSRKKGLSEDNQVSSNNQSDMDSKKDTSRHYLKDVSLGHPKMREPKVRDSLSWKKQKSRDVSTKDSGLIAEAVSSLNTFSNDGSFMSEVLGKWTDDFSSSVYENVADTSKPSEVSAAFKGELSANQLAAKAFQLRLKGKHEEAEELLKEVENIKAKQADGDNSIRPQNERSTSRYVKQDVSLRQKKKEDDADMHLAQRIMQNKKYSISGQADDEYDYDDDGPSRKSRKKRGSDDHKVTQKNSFANRFSTQQERCLFCFENPSRPAHLVVAIANFSYLMLPKQQPVAPGHCCILPMQHVPSTRAVDDEVWQEIRNFKKCLIMMFAKQEKEVVFLETVIGLAQQRRHCIVECIPLPHEIAKEAPLYFKKAIDEAEDEWSQHNAKKLIDTSVKGLRGSIPEHFPYFHVEFGLNKGFVHVIDDETQFNSNLGLNVIRGMLQLPEEDMYRRRRYETVEAQKQAVKSFDQDWASFDWTKQLHES</sequence>
<dbReference type="Gene3D" id="3.30.428.10">
    <property type="entry name" value="HIT-like"/>
    <property type="match status" value="1"/>
</dbReference>
<dbReference type="InterPro" id="IPR006767">
    <property type="entry name" value="Cwf19-like_C_dom-2"/>
</dbReference>
<comment type="similarity">
    <text evidence="1">Belongs to the CWF19 family.</text>
</comment>